<dbReference type="GO" id="GO:0005634">
    <property type="term" value="C:nucleus"/>
    <property type="evidence" value="ECO:0007669"/>
    <property type="project" value="UniProtKB-SubCell"/>
</dbReference>
<name>A0AAD9FJW3_PAPLA</name>
<comment type="caution">
    <text evidence="12">The sequence shown here is derived from an EMBL/GenBank/DDBJ whole genome shotgun (WGS) entry which is preliminary data.</text>
</comment>
<dbReference type="AlphaFoldDB" id="A0AAD9FJW3"/>
<accession>A0AAD9FJW3</accession>
<keyword evidence="6" id="KW-0805">Transcription regulation</keyword>
<feature type="domain" description="C2H2-type" evidence="11">
    <location>
        <begin position="95"/>
        <end position="124"/>
    </location>
</feature>
<comment type="subcellular location">
    <subcellularLocation>
        <location evidence="1">Nucleus</location>
    </subcellularLocation>
</comment>
<protein>
    <recommendedName>
        <fullName evidence="11">C2H2-type domain-containing protein</fullName>
    </recommendedName>
</protein>
<gene>
    <name evidence="12" type="ORF">DB88DRAFT_496782</name>
</gene>
<evidence type="ECO:0000256" key="5">
    <source>
        <dbReference type="ARBA" id="ARBA00022833"/>
    </source>
</evidence>
<keyword evidence="2" id="KW-0479">Metal-binding</keyword>
<evidence type="ECO:0000256" key="6">
    <source>
        <dbReference type="ARBA" id="ARBA00023015"/>
    </source>
</evidence>
<dbReference type="Proteomes" id="UP001182556">
    <property type="component" value="Unassembled WGS sequence"/>
</dbReference>
<keyword evidence="4 9" id="KW-0863">Zinc-finger</keyword>
<evidence type="ECO:0000256" key="2">
    <source>
        <dbReference type="ARBA" id="ARBA00022723"/>
    </source>
</evidence>
<dbReference type="SUPFAM" id="SSF57667">
    <property type="entry name" value="beta-beta-alpha zinc fingers"/>
    <property type="match status" value="2"/>
</dbReference>
<evidence type="ECO:0000256" key="4">
    <source>
        <dbReference type="ARBA" id="ARBA00022771"/>
    </source>
</evidence>
<evidence type="ECO:0000256" key="7">
    <source>
        <dbReference type="ARBA" id="ARBA00023163"/>
    </source>
</evidence>
<dbReference type="GO" id="GO:0008270">
    <property type="term" value="F:zinc ion binding"/>
    <property type="evidence" value="ECO:0007669"/>
    <property type="project" value="UniProtKB-KW"/>
</dbReference>
<evidence type="ECO:0000256" key="1">
    <source>
        <dbReference type="ARBA" id="ARBA00004123"/>
    </source>
</evidence>
<evidence type="ECO:0000256" key="8">
    <source>
        <dbReference type="ARBA" id="ARBA00023242"/>
    </source>
</evidence>
<feature type="region of interest" description="Disordered" evidence="10">
    <location>
        <begin position="1"/>
        <end position="38"/>
    </location>
</feature>
<dbReference type="InterPro" id="IPR036236">
    <property type="entry name" value="Znf_C2H2_sf"/>
</dbReference>
<dbReference type="Gene3D" id="3.30.160.60">
    <property type="entry name" value="Classic Zinc Finger"/>
    <property type="match status" value="2"/>
</dbReference>
<feature type="compositionally biased region" description="Acidic residues" evidence="10">
    <location>
        <begin position="1"/>
        <end position="11"/>
    </location>
</feature>
<dbReference type="InterPro" id="IPR043359">
    <property type="entry name" value="GLI-like"/>
</dbReference>
<feature type="region of interest" description="Disordered" evidence="10">
    <location>
        <begin position="117"/>
        <end position="197"/>
    </location>
</feature>
<evidence type="ECO:0000256" key="10">
    <source>
        <dbReference type="SAM" id="MobiDB-lite"/>
    </source>
</evidence>
<feature type="domain" description="C2H2-type" evidence="11">
    <location>
        <begin position="62"/>
        <end position="94"/>
    </location>
</feature>
<evidence type="ECO:0000256" key="3">
    <source>
        <dbReference type="ARBA" id="ARBA00022737"/>
    </source>
</evidence>
<organism evidence="12 13">
    <name type="scientific">Papiliotrema laurentii</name>
    <name type="common">Cryptococcus laurentii</name>
    <dbReference type="NCBI Taxonomy" id="5418"/>
    <lineage>
        <taxon>Eukaryota</taxon>
        <taxon>Fungi</taxon>
        <taxon>Dikarya</taxon>
        <taxon>Basidiomycota</taxon>
        <taxon>Agaricomycotina</taxon>
        <taxon>Tremellomycetes</taxon>
        <taxon>Tremellales</taxon>
        <taxon>Rhynchogastremaceae</taxon>
        <taxon>Papiliotrema</taxon>
    </lineage>
</organism>
<dbReference type="Pfam" id="PF00096">
    <property type="entry name" value="zf-C2H2"/>
    <property type="match status" value="1"/>
</dbReference>
<dbReference type="SMART" id="SM00355">
    <property type="entry name" value="ZnF_C2H2"/>
    <property type="match status" value="3"/>
</dbReference>
<dbReference type="PROSITE" id="PS00028">
    <property type="entry name" value="ZINC_FINGER_C2H2_1"/>
    <property type="match status" value="2"/>
</dbReference>
<keyword evidence="3" id="KW-0677">Repeat</keyword>
<keyword evidence="13" id="KW-1185">Reference proteome</keyword>
<feature type="region of interest" description="Disordered" evidence="10">
    <location>
        <begin position="252"/>
        <end position="272"/>
    </location>
</feature>
<evidence type="ECO:0000313" key="13">
    <source>
        <dbReference type="Proteomes" id="UP001182556"/>
    </source>
</evidence>
<dbReference type="EMBL" id="JAODAN010000009">
    <property type="protein sequence ID" value="KAK1921985.1"/>
    <property type="molecule type" value="Genomic_DNA"/>
</dbReference>
<feature type="region of interest" description="Disordered" evidence="10">
    <location>
        <begin position="369"/>
        <end position="392"/>
    </location>
</feature>
<keyword evidence="8" id="KW-0539">Nucleus</keyword>
<keyword evidence="7" id="KW-0804">Transcription</keyword>
<feature type="domain" description="C2H2-type" evidence="11">
    <location>
        <begin position="30"/>
        <end position="60"/>
    </location>
</feature>
<dbReference type="InterPro" id="IPR056436">
    <property type="entry name" value="Znf-C2H2_ZIC1-5/GLI1-3-like"/>
</dbReference>
<sequence>MDVDQEIDELISDSPPRKPIPTPQDDTPDSTCRWNSCDKPFDDPKSLGEHVAAEHIPEKRPFTCEWDGCGRKGHEQNSKFQLNTHIRSHTGEKPFVCTRPDCDRAFVRNDALQKHLKQHETSEALDVPMPAPKKTKPKGKAKAEASGAAPLTTTSSRSFDSPKPNAKSNDGGREAHSSSSAYPEGRPGPSTLRHVSETFPPTLNFDWTEARSAGLYEDIDLADVMTSVHSSTPFWTITKRDVEALETIRRLYPQHPHPGPDEPESEDEFDEGVSRNYPAVPETVAVAEEGGAEVRVLSRPRWQVKYVMAKAKLMLVEEENRMRRVQLRDWMEREEAMLQGKELRDLGPAGEAFAEIVREDVQREMEKTAELVNGASHENGETSAPGDPYEEI</sequence>
<proteinExistence type="predicted"/>
<dbReference type="InterPro" id="IPR013087">
    <property type="entry name" value="Znf_C2H2_type"/>
</dbReference>
<dbReference type="FunFam" id="3.30.160.60:FF:000032">
    <property type="entry name" value="Krueppel-like factor 4"/>
    <property type="match status" value="1"/>
</dbReference>
<feature type="compositionally biased region" description="Acidic residues" evidence="10">
    <location>
        <begin position="261"/>
        <end position="271"/>
    </location>
</feature>
<evidence type="ECO:0000259" key="11">
    <source>
        <dbReference type="PROSITE" id="PS50157"/>
    </source>
</evidence>
<evidence type="ECO:0000256" key="9">
    <source>
        <dbReference type="PROSITE-ProRule" id="PRU00042"/>
    </source>
</evidence>
<dbReference type="PANTHER" id="PTHR45718:SF4">
    <property type="entry name" value="TRANSCRIPTIONAL ACTIVATOR CUBITUS INTERRUPTUS"/>
    <property type="match status" value="1"/>
</dbReference>
<evidence type="ECO:0000313" key="12">
    <source>
        <dbReference type="EMBL" id="KAK1921985.1"/>
    </source>
</evidence>
<dbReference type="PROSITE" id="PS50157">
    <property type="entry name" value="ZINC_FINGER_C2H2_2"/>
    <property type="match status" value="3"/>
</dbReference>
<dbReference type="PANTHER" id="PTHR45718">
    <property type="entry name" value="TRANSCRIPTIONAL ACTIVATOR CUBITUS INTERRUPTUS"/>
    <property type="match status" value="1"/>
</dbReference>
<dbReference type="Pfam" id="PF23561">
    <property type="entry name" value="zf-C2H2_15"/>
    <property type="match status" value="1"/>
</dbReference>
<dbReference type="GO" id="GO:0000981">
    <property type="term" value="F:DNA-binding transcription factor activity, RNA polymerase II-specific"/>
    <property type="evidence" value="ECO:0007669"/>
    <property type="project" value="TreeGrafter"/>
</dbReference>
<keyword evidence="5" id="KW-0862">Zinc</keyword>
<dbReference type="GO" id="GO:0000978">
    <property type="term" value="F:RNA polymerase II cis-regulatory region sequence-specific DNA binding"/>
    <property type="evidence" value="ECO:0007669"/>
    <property type="project" value="TreeGrafter"/>
</dbReference>
<reference evidence="12" key="1">
    <citation type="submission" date="2023-02" db="EMBL/GenBank/DDBJ databases">
        <title>Identification and recombinant expression of a fungal hydrolase from Papiliotrema laurentii that hydrolyzes apple cutin and clears colloidal polyester polyurethane.</title>
        <authorList>
            <consortium name="DOE Joint Genome Institute"/>
            <person name="Roman V.A."/>
            <person name="Bojanowski C."/>
            <person name="Crable B.R."/>
            <person name="Wagner D.N."/>
            <person name="Hung C.S."/>
            <person name="Nadeau L.J."/>
            <person name="Schratz L."/>
            <person name="Haridas S."/>
            <person name="Pangilinan J."/>
            <person name="Lipzen A."/>
            <person name="Na H."/>
            <person name="Yan M."/>
            <person name="Ng V."/>
            <person name="Grigoriev I.V."/>
            <person name="Spatafora J.W."/>
            <person name="Barlow D."/>
            <person name="Biffinger J."/>
            <person name="Kelley-Loughnane N."/>
            <person name="Varaljay V.A."/>
            <person name="Crookes-Goodson W.J."/>
        </authorList>
    </citation>
    <scope>NUCLEOTIDE SEQUENCE</scope>
    <source>
        <strain evidence="12">5307AH</strain>
    </source>
</reference>